<name>A0A1X6WP14_9ENTE</name>
<keyword evidence="3" id="KW-1185">Reference proteome</keyword>
<keyword evidence="1" id="KW-0472">Membrane</keyword>
<feature type="transmembrane region" description="Helical" evidence="1">
    <location>
        <begin position="7"/>
        <end position="30"/>
    </location>
</feature>
<evidence type="ECO:0000313" key="2">
    <source>
        <dbReference type="EMBL" id="SLM86019.1"/>
    </source>
</evidence>
<dbReference type="EMBL" id="FWFD01000012">
    <property type="protein sequence ID" value="SLM86019.1"/>
    <property type="molecule type" value="Genomic_DNA"/>
</dbReference>
<dbReference type="OrthoDB" id="2942255at2"/>
<reference evidence="3" key="1">
    <citation type="submission" date="2017-02" db="EMBL/GenBank/DDBJ databases">
        <authorList>
            <person name="Dridi B."/>
        </authorList>
    </citation>
    <scope>NUCLEOTIDE SEQUENCE [LARGE SCALE GENOMIC DNA]</scope>
    <source>
        <strain evidence="3">bH819</strain>
    </source>
</reference>
<accession>A0A1X6WP14</accession>
<feature type="transmembrane region" description="Helical" evidence="1">
    <location>
        <begin position="90"/>
        <end position="107"/>
    </location>
</feature>
<keyword evidence="1" id="KW-1133">Transmembrane helix</keyword>
<evidence type="ECO:0000313" key="3">
    <source>
        <dbReference type="Proteomes" id="UP000195918"/>
    </source>
</evidence>
<proteinExistence type="predicted"/>
<dbReference type="AlphaFoldDB" id="A0A1X6WP14"/>
<dbReference type="Proteomes" id="UP000195918">
    <property type="component" value="Unassembled WGS sequence"/>
</dbReference>
<keyword evidence="1" id="KW-0812">Transmembrane</keyword>
<evidence type="ECO:0000256" key="1">
    <source>
        <dbReference type="SAM" id="Phobius"/>
    </source>
</evidence>
<sequence>MSKTNKIFLGTILLNLIIVTSTIPFLPWYIEDGWGNLGLLITTPLLIAIIIYLSKKQRETTTQKINFYLPFVILLINFSNILLYSSDVKTIVSLIINIFVLITLIYLSTKNN</sequence>
<feature type="transmembrane region" description="Helical" evidence="1">
    <location>
        <begin position="36"/>
        <end position="53"/>
    </location>
</feature>
<dbReference type="RefSeq" id="WP_086951656.1">
    <property type="nucleotide sequence ID" value="NZ_FWFD01000012.1"/>
</dbReference>
<organism evidence="2 3">
    <name type="scientific">Vagococcus fluvialis bH819</name>
    <dbReference type="NCBI Taxonomy" id="1255619"/>
    <lineage>
        <taxon>Bacteria</taxon>
        <taxon>Bacillati</taxon>
        <taxon>Bacillota</taxon>
        <taxon>Bacilli</taxon>
        <taxon>Lactobacillales</taxon>
        <taxon>Enterococcaceae</taxon>
        <taxon>Vagococcus</taxon>
    </lineage>
</organism>
<protein>
    <submittedName>
        <fullName evidence="2">Uncharacterized protein</fullName>
    </submittedName>
</protein>
<gene>
    <name evidence="2" type="ORF">FM121_08025</name>
</gene>
<feature type="transmembrane region" description="Helical" evidence="1">
    <location>
        <begin position="65"/>
        <end position="84"/>
    </location>
</feature>